<feature type="compositionally biased region" description="Low complexity" evidence="1">
    <location>
        <begin position="45"/>
        <end position="56"/>
    </location>
</feature>
<evidence type="ECO:0000256" key="1">
    <source>
        <dbReference type="SAM" id="MobiDB-lite"/>
    </source>
</evidence>
<dbReference type="OrthoDB" id="161567at2"/>
<protein>
    <recommendedName>
        <fullName evidence="4">Zinc ribbon domain-containing protein</fullName>
    </recommendedName>
</protein>
<dbReference type="AlphaFoldDB" id="A0A4P6K1C8"/>
<feature type="region of interest" description="Disordered" evidence="1">
    <location>
        <begin position="24"/>
        <end position="99"/>
    </location>
</feature>
<evidence type="ECO:0008006" key="4">
    <source>
        <dbReference type="Google" id="ProtNLM"/>
    </source>
</evidence>
<sequence length="216" mass="23748">MRCPFCGMFNRDDAAYCTRCGRDLVPGYPPGQTTQGQPPRRPAGPNYAPPANRQQAPRPPSVPPIQAGPVRSGPGSRAKTVPEPPRAFKGQEAPQSFPPHTTAQLKELESLALPYTRISDEESNGHKKIVRIQYQACPAWNQVATLWKALNDVKDDNFATTLIQGFTQPGRALYSFNNGQLQFDHGVLLGSQRINRYIFDTGSGFEGDAVRIVLSE</sequence>
<gene>
    <name evidence="2" type="ORF">EPA93_36825</name>
</gene>
<name>A0A4P6K1C8_KTERU</name>
<dbReference type="KEGG" id="kbs:EPA93_36825"/>
<evidence type="ECO:0000313" key="2">
    <source>
        <dbReference type="EMBL" id="QBD81246.1"/>
    </source>
</evidence>
<dbReference type="RefSeq" id="WP_129892307.1">
    <property type="nucleotide sequence ID" value="NZ_CP035758.1"/>
</dbReference>
<accession>A0A4P6K1C8</accession>
<reference evidence="2 3" key="1">
    <citation type="submission" date="2019-01" db="EMBL/GenBank/DDBJ databases">
        <title>Ktedonosporobacter rubrisoli SCAWS-G2.</title>
        <authorList>
            <person name="Huang Y."/>
            <person name="Yan B."/>
        </authorList>
    </citation>
    <scope>NUCLEOTIDE SEQUENCE [LARGE SCALE GENOMIC DNA]</scope>
    <source>
        <strain evidence="2 3">SCAWS-G2</strain>
    </source>
</reference>
<dbReference type="EMBL" id="CP035758">
    <property type="protein sequence ID" value="QBD81246.1"/>
    <property type="molecule type" value="Genomic_DNA"/>
</dbReference>
<dbReference type="Proteomes" id="UP000290365">
    <property type="component" value="Chromosome"/>
</dbReference>
<evidence type="ECO:0000313" key="3">
    <source>
        <dbReference type="Proteomes" id="UP000290365"/>
    </source>
</evidence>
<proteinExistence type="predicted"/>
<organism evidence="2 3">
    <name type="scientific">Ktedonosporobacter rubrisoli</name>
    <dbReference type="NCBI Taxonomy" id="2509675"/>
    <lineage>
        <taxon>Bacteria</taxon>
        <taxon>Bacillati</taxon>
        <taxon>Chloroflexota</taxon>
        <taxon>Ktedonobacteria</taxon>
        <taxon>Ktedonobacterales</taxon>
        <taxon>Ktedonosporobacteraceae</taxon>
        <taxon>Ktedonosporobacter</taxon>
    </lineage>
</organism>
<keyword evidence="3" id="KW-1185">Reference proteome</keyword>